<dbReference type="EMBL" id="CADCXV010001008">
    <property type="protein sequence ID" value="CAB0040203.1"/>
    <property type="molecule type" value="Genomic_DNA"/>
</dbReference>
<feature type="compositionally biased region" description="Polar residues" evidence="1">
    <location>
        <begin position="12"/>
        <end position="21"/>
    </location>
</feature>
<dbReference type="PANTHER" id="PTHR33327">
    <property type="entry name" value="ENDONUCLEASE"/>
    <property type="match status" value="1"/>
</dbReference>
<name>A0A6H5IPI4_9HYME</name>
<accession>A0A6H5IPI4</accession>
<dbReference type="PANTHER" id="PTHR33327:SF3">
    <property type="entry name" value="RNA-DIRECTED DNA POLYMERASE"/>
    <property type="match status" value="1"/>
</dbReference>
<feature type="compositionally biased region" description="Low complexity" evidence="1">
    <location>
        <begin position="310"/>
        <end position="330"/>
    </location>
</feature>
<feature type="compositionally biased region" description="Basic and acidic residues" evidence="1">
    <location>
        <begin position="22"/>
        <end position="31"/>
    </location>
</feature>
<evidence type="ECO:0000313" key="3">
    <source>
        <dbReference type="EMBL" id="CAB0040203.1"/>
    </source>
</evidence>
<keyword evidence="4" id="KW-1185">Reference proteome</keyword>
<gene>
    <name evidence="3" type="ORF">TBRA_LOCUS11931</name>
</gene>
<feature type="region of interest" description="Disordered" evidence="1">
    <location>
        <begin position="1"/>
        <end position="95"/>
    </location>
</feature>
<dbReference type="Proteomes" id="UP000479190">
    <property type="component" value="Unassembled WGS sequence"/>
</dbReference>
<organism evidence="3 4">
    <name type="scientific">Trichogramma brassicae</name>
    <dbReference type="NCBI Taxonomy" id="86971"/>
    <lineage>
        <taxon>Eukaryota</taxon>
        <taxon>Metazoa</taxon>
        <taxon>Ecdysozoa</taxon>
        <taxon>Arthropoda</taxon>
        <taxon>Hexapoda</taxon>
        <taxon>Insecta</taxon>
        <taxon>Pterygota</taxon>
        <taxon>Neoptera</taxon>
        <taxon>Endopterygota</taxon>
        <taxon>Hymenoptera</taxon>
        <taxon>Apocrita</taxon>
        <taxon>Proctotrupomorpha</taxon>
        <taxon>Chalcidoidea</taxon>
        <taxon>Trichogrammatidae</taxon>
        <taxon>Trichogramma</taxon>
    </lineage>
</organism>
<evidence type="ECO:0000259" key="2">
    <source>
        <dbReference type="Pfam" id="PF23055"/>
    </source>
</evidence>
<feature type="region of interest" description="Disordered" evidence="1">
    <location>
        <begin position="242"/>
        <end position="330"/>
    </location>
</feature>
<proteinExistence type="predicted"/>
<feature type="compositionally biased region" description="Polar residues" evidence="1">
    <location>
        <begin position="32"/>
        <end position="51"/>
    </location>
</feature>
<evidence type="ECO:0000256" key="1">
    <source>
        <dbReference type="SAM" id="MobiDB-lite"/>
    </source>
</evidence>
<dbReference type="InterPro" id="IPR055469">
    <property type="entry name" value="DUF7041"/>
</dbReference>
<dbReference type="OrthoDB" id="10257314at2759"/>
<protein>
    <recommendedName>
        <fullName evidence="2">DUF7041 domain-containing protein</fullName>
    </recommendedName>
</protein>
<reference evidence="3 4" key="1">
    <citation type="submission" date="2020-02" db="EMBL/GenBank/DDBJ databases">
        <authorList>
            <person name="Ferguson B K."/>
        </authorList>
    </citation>
    <scope>NUCLEOTIDE SEQUENCE [LARGE SCALE GENOMIC DNA]</scope>
</reference>
<feature type="domain" description="DUF7041" evidence="2">
    <location>
        <begin position="490"/>
        <end position="569"/>
    </location>
</feature>
<dbReference type="AlphaFoldDB" id="A0A6H5IPI4"/>
<dbReference type="Pfam" id="PF23055">
    <property type="entry name" value="DUF7041"/>
    <property type="match status" value="1"/>
</dbReference>
<feature type="compositionally biased region" description="Basic and acidic residues" evidence="1">
    <location>
        <begin position="83"/>
        <end position="95"/>
    </location>
</feature>
<sequence length="674" mass="74594">MSKSRHCEGEAFNNSPFTSKKTSIERHHSNDSTDPSSSTENVNSTPATMSEQQKERFKSDCVYNQETPEAAKKDAKRKKISNKKSEERQAQATEENHKKIPVLWYHKDNGCTTIFFRPMLSTIRLSHQKTSIERHHSNDSTDPSSSTELNAVTNSTHIRTNIKLLSFEICLPTVNVTQDNYASTVIQRRAGCGTIDLAFELFAEDVGLASEDQLRSQNSTNYPHREQHLVAVLEKSIAEPLSRARGGARRQALLPDHMSGEEVPSARQQFEGGDRADAFQGARIPDGRARPARHVLQSESSLGLRKTIRSSRPSTGGSSRSSSARSSTASTRSSGICWRRCHLSRTEDTPWSPRISVASPHLHAAYQRINDIVQLSSTSHSIITDATTVAELGGVFPLTSSITNKVRLTIDELPALHCEIDDQLCGSKKRKYPTTLEDDFLQPKNFESFMSNPTFSNLVSSSPPTTSTGTALAMERRLRKFLTVPAFSAWTHNPKLGFELLEEEFLALNITSDGTKHNALINNLGNAATSSAVSMHVQAHTGPDRYNKLKEFLIQKYTDTTQQQIKKLFSQCTLGDKKPSEFYAELLNNAKDHAPPKTVLLLWAEALPQSIALYIDDEVAAGDVEKAVAKADRIQDRLKVEGAQIFDIKANHCEGPLAEIASSIAALSVKIRQS</sequence>
<evidence type="ECO:0000313" key="4">
    <source>
        <dbReference type="Proteomes" id="UP000479190"/>
    </source>
</evidence>